<comment type="subunit">
    <text evidence="9">Component of the Sec protein translocase complex. Heterotrimer consisting of SecY, SecE and SecG subunits. The heterotrimers can form oligomers, although 1 heterotrimer is thought to be able to translocate proteins. Interacts with the ribosome. Interacts with SecDF, and other proteins may be involved. Interacts with SecA.</text>
</comment>
<dbReference type="AlphaFoldDB" id="G9ZCU1"/>
<proteinExistence type="inferred from homology"/>
<dbReference type="InterPro" id="IPR001901">
    <property type="entry name" value="Translocase_SecE/Sec61-g"/>
</dbReference>
<evidence type="ECO:0000256" key="7">
    <source>
        <dbReference type="ARBA" id="ARBA00023010"/>
    </source>
</evidence>
<dbReference type="HAMAP" id="MF_00422">
    <property type="entry name" value="SecE"/>
    <property type="match status" value="1"/>
</dbReference>
<comment type="similarity">
    <text evidence="9">Belongs to the SecE/SEC61-gamma family.</text>
</comment>
<keyword evidence="7 9" id="KW-0811">Translocation</keyword>
<dbReference type="GO" id="GO:0006605">
    <property type="term" value="P:protein targeting"/>
    <property type="evidence" value="ECO:0007669"/>
    <property type="project" value="UniProtKB-UniRule"/>
</dbReference>
<dbReference type="HOGENOM" id="CLU_113663_0_1_6"/>
<comment type="caution">
    <text evidence="9">Lacks conserved residue(s) required for the propagation of feature annotation.</text>
</comment>
<keyword evidence="4 9" id="KW-0812">Transmembrane</keyword>
<keyword evidence="5 9" id="KW-0653">Protein transport</keyword>
<dbReference type="STRING" id="797473.HMPREF9080_00569"/>
<comment type="subcellular location">
    <subcellularLocation>
        <location evidence="1">Membrane</location>
    </subcellularLocation>
</comment>
<reference evidence="10 11" key="1">
    <citation type="submission" date="2011-08" db="EMBL/GenBank/DDBJ databases">
        <authorList>
            <person name="Weinstock G."/>
            <person name="Sodergren E."/>
            <person name="Clifton S."/>
            <person name="Fulton L."/>
            <person name="Fulton B."/>
            <person name="Courtney L."/>
            <person name="Fronick C."/>
            <person name="Harrison M."/>
            <person name="Strong C."/>
            <person name="Farmer C."/>
            <person name="Delahaunty K."/>
            <person name="Markovic C."/>
            <person name="Hall O."/>
            <person name="Minx P."/>
            <person name="Tomlinson C."/>
            <person name="Mitreva M."/>
            <person name="Hou S."/>
            <person name="Chen J."/>
            <person name="Wollam A."/>
            <person name="Pepin K.H."/>
            <person name="Johnson M."/>
            <person name="Bhonagiri V."/>
            <person name="Zhang X."/>
            <person name="Suruliraj S."/>
            <person name="Warren W."/>
            <person name="Chinwalla A."/>
            <person name="Mardis E.R."/>
            <person name="Wilson R.K."/>
        </authorList>
    </citation>
    <scope>NUCLEOTIDE SEQUENCE [LARGE SCALE GENOMIC DNA]</scope>
    <source>
        <strain evidence="10 11">F0432</strain>
    </source>
</reference>
<dbReference type="Gene3D" id="1.20.5.1030">
    <property type="entry name" value="Preprotein translocase secy subunit"/>
    <property type="match status" value="1"/>
</dbReference>
<gene>
    <name evidence="9" type="primary">secE</name>
    <name evidence="10" type="ORF">HMPREF9080_00569</name>
</gene>
<dbReference type="GO" id="GO:0008320">
    <property type="term" value="F:protein transmembrane transporter activity"/>
    <property type="evidence" value="ECO:0007669"/>
    <property type="project" value="UniProtKB-UniRule"/>
</dbReference>
<dbReference type="InterPro" id="IPR038379">
    <property type="entry name" value="SecE_sf"/>
</dbReference>
<dbReference type="GO" id="GO:0005886">
    <property type="term" value="C:plasma membrane"/>
    <property type="evidence" value="ECO:0007669"/>
    <property type="project" value="UniProtKB-UniRule"/>
</dbReference>
<dbReference type="EMBL" id="AGCM01000026">
    <property type="protein sequence ID" value="EHM55673.1"/>
    <property type="molecule type" value="Genomic_DNA"/>
</dbReference>
<keyword evidence="8 9" id="KW-0472">Membrane</keyword>
<dbReference type="Pfam" id="PF00584">
    <property type="entry name" value="SecE"/>
    <property type="match status" value="1"/>
</dbReference>
<feature type="transmembrane region" description="Helical" evidence="9">
    <location>
        <begin position="97"/>
        <end position="120"/>
    </location>
</feature>
<evidence type="ECO:0000256" key="5">
    <source>
        <dbReference type="ARBA" id="ARBA00022927"/>
    </source>
</evidence>
<evidence type="ECO:0000313" key="11">
    <source>
        <dbReference type="Proteomes" id="UP000004750"/>
    </source>
</evidence>
<comment type="caution">
    <text evidence="10">The sequence shown here is derived from an EMBL/GenBank/DDBJ whole genome shotgun (WGS) entry which is preliminary data.</text>
</comment>
<organism evidence="10 11">
    <name type="scientific">Cardiobacterium valvarum F0432</name>
    <dbReference type="NCBI Taxonomy" id="797473"/>
    <lineage>
        <taxon>Bacteria</taxon>
        <taxon>Pseudomonadati</taxon>
        <taxon>Pseudomonadota</taxon>
        <taxon>Gammaproteobacteria</taxon>
        <taxon>Cardiobacteriales</taxon>
        <taxon>Cardiobacteriaceae</taxon>
        <taxon>Cardiobacterium</taxon>
    </lineage>
</organism>
<dbReference type="PANTHER" id="PTHR33910:SF1">
    <property type="entry name" value="PROTEIN TRANSLOCASE SUBUNIT SECE"/>
    <property type="match status" value="1"/>
</dbReference>
<evidence type="ECO:0000256" key="9">
    <source>
        <dbReference type="HAMAP-Rule" id="MF_00422"/>
    </source>
</evidence>
<comment type="function">
    <text evidence="9">Essential subunit of the Sec protein translocation channel SecYEG. Clamps together the 2 halves of SecY. May contact the channel plug during translocation.</text>
</comment>
<dbReference type="GO" id="GO:0009306">
    <property type="term" value="P:protein secretion"/>
    <property type="evidence" value="ECO:0007669"/>
    <property type="project" value="UniProtKB-UniRule"/>
</dbReference>
<evidence type="ECO:0000256" key="1">
    <source>
        <dbReference type="ARBA" id="ARBA00004370"/>
    </source>
</evidence>
<evidence type="ECO:0000313" key="10">
    <source>
        <dbReference type="EMBL" id="EHM55673.1"/>
    </source>
</evidence>
<keyword evidence="6 9" id="KW-1133">Transmembrane helix</keyword>
<dbReference type="GO" id="GO:0043952">
    <property type="term" value="P:protein transport by the Sec complex"/>
    <property type="evidence" value="ECO:0007669"/>
    <property type="project" value="UniProtKB-UniRule"/>
</dbReference>
<keyword evidence="2 9" id="KW-0813">Transport</keyword>
<sequence>MMQQGSVEQQKKPLDSFFTALAVILFLGGFYCAGSNSSFLSGLSGYSRFGIAIISLLISVLALWPTSHRYYLLALFRGARIEMRKVRWPTKEEATKSTLVVLALVALFAIILSIFDWILVKIVEALL</sequence>
<evidence type="ECO:0000256" key="8">
    <source>
        <dbReference type="ARBA" id="ARBA00023136"/>
    </source>
</evidence>
<dbReference type="NCBIfam" id="TIGR00964">
    <property type="entry name" value="secE_bact"/>
    <property type="match status" value="1"/>
</dbReference>
<evidence type="ECO:0000256" key="4">
    <source>
        <dbReference type="ARBA" id="ARBA00022692"/>
    </source>
</evidence>
<dbReference type="PROSITE" id="PS01067">
    <property type="entry name" value="SECE_SEC61G"/>
    <property type="match status" value="1"/>
</dbReference>
<dbReference type="PANTHER" id="PTHR33910">
    <property type="entry name" value="PROTEIN TRANSLOCASE SUBUNIT SECE"/>
    <property type="match status" value="1"/>
</dbReference>
<evidence type="ECO:0000256" key="3">
    <source>
        <dbReference type="ARBA" id="ARBA00022475"/>
    </source>
</evidence>
<feature type="transmembrane region" description="Helical" evidence="9">
    <location>
        <begin position="51"/>
        <end position="76"/>
    </location>
</feature>
<evidence type="ECO:0000256" key="2">
    <source>
        <dbReference type="ARBA" id="ARBA00022448"/>
    </source>
</evidence>
<dbReference type="InterPro" id="IPR005807">
    <property type="entry name" value="SecE_bac"/>
</dbReference>
<name>G9ZCU1_9GAMM</name>
<feature type="transmembrane region" description="Helical" evidence="9">
    <location>
        <begin position="12"/>
        <end position="31"/>
    </location>
</feature>
<protein>
    <recommendedName>
        <fullName evidence="9">Protein translocase subunit SecE</fullName>
    </recommendedName>
</protein>
<dbReference type="Proteomes" id="UP000004750">
    <property type="component" value="Unassembled WGS sequence"/>
</dbReference>
<accession>G9ZCU1</accession>
<keyword evidence="3 9" id="KW-1003">Cell membrane</keyword>
<dbReference type="RefSeq" id="WP_006984594.1">
    <property type="nucleotide sequence ID" value="NZ_JH417895.1"/>
</dbReference>
<dbReference type="GO" id="GO:0065002">
    <property type="term" value="P:intracellular protein transmembrane transport"/>
    <property type="evidence" value="ECO:0007669"/>
    <property type="project" value="UniProtKB-UniRule"/>
</dbReference>
<evidence type="ECO:0000256" key="6">
    <source>
        <dbReference type="ARBA" id="ARBA00022989"/>
    </source>
</evidence>